<keyword evidence="3" id="KW-0053">Apoptosis</keyword>
<dbReference type="SMART" id="SM00115">
    <property type="entry name" value="CASc"/>
    <property type="match status" value="1"/>
</dbReference>
<dbReference type="GO" id="GO:0045476">
    <property type="term" value="P:nurse cell apoptotic process"/>
    <property type="evidence" value="ECO:0007669"/>
    <property type="project" value="UniProtKB-ARBA"/>
</dbReference>
<dbReference type="GO" id="GO:0004197">
    <property type="term" value="F:cysteine-type endopeptidase activity"/>
    <property type="evidence" value="ECO:0007669"/>
    <property type="project" value="InterPro"/>
</dbReference>
<feature type="domain" description="Caspase family p10" evidence="9">
    <location>
        <begin position="209"/>
        <end position="304"/>
    </location>
</feature>
<feature type="compositionally biased region" description="Polar residues" evidence="8">
    <location>
        <begin position="1"/>
        <end position="14"/>
    </location>
</feature>
<keyword evidence="4" id="KW-0378">Hydrolase</keyword>
<reference evidence="12 13" key="1">
    <citation type="submission" date="2025-04" db="UniProtKB">
        <authorList>
            <consortium name="RefSeq"/>
        </authorList>
    </citation>
    <scope>IDENTIFICATION</scope>
    <source>
        <tissue evidence="12 13">Whole organism</tissue>
    </source>
</reference>
<evidence type="ECO:0000259" key="10">
    <source>
        <dbReference type="PROSITE" id="PS50208"/>
    </source>
</evidence>
<dbReference type="InterPro" id="IPR002138">
    <property type="entry name" value="Pept_C14_p10"/>
</dbReference>
<feature type="domain" description="Caspase family p20" evidence="10">
    <location>
        <begin position="67"/>
        <end position="191"/>
    </location>
</feature>
<evidence type="ECO:0000313" key="14">
    <source>
        <dbReference type="RefSeq" id="XP_026283858.1"/>
    </source>
</evidence>
<dbReference type="GeneID" id="113210200"/>
<dbReference type="Gene3D" id="3.40.50.1460">
    <property type="match status" value="1"/>
</dbReference>
<dbReference type="InterPro" id="IPR016129">
    <property type="entry name" value="Caspase_his_AS"/>
</dbReference>
<sequence>MASSEQPVTASNGVSEDPVVNGGGDQVDPPTPWLQYLVDSIQRRPPPSSAQMPVEKNAVYYNMNHKERGLALIFNHERFEPRLNLKPRSGTEHDCKNLENSLKNLGFEVHVYSDLTNTELMEIINRAADDNHKARDCFIVAVLSHGEHGILYARDSVYKPENLWTPFAADKCPTLAGKPKMFFIQACQGDKLDAGVTMLRATETDSGSHSYKIPVHSDFLIAYSTIPGYYSWRNTSKGSWFMQALCQELNDNGFVLDLLTILTFVNQRVAIDYESNTPDNATMHQQKQIPCITYMLTRLVKFTRKPHH</sequence>
<keyword evidence="2" id="KW-0645">Protease</keyword>
<evidence type="ECO:0000256" key="3">
    <source>
        <dbReference type="ARBA" id="ARBA00022703"/>
    </source>
</evidence>
<dbReference type="PROSITE" id="PS01122">
    <property type="entry name" value="CASPASE_CYS"/>
    <property type="match status" value="1"/>
</dbReference>
<dbReference type="RefSeq" id="XP_026283855.1">
    <property type="nucleotide sequence ID" value="XM_026428070.2"/>
</dbReference>
<dbReference type="GO" id="GO:1990525">
    <property type="term" value="F:BIR domain binding"/>
    <property type="evidence" value="ECO:0007669"/>
    <property type="project" value="UniProtKB-ARBA"/>
</dbReference>
<keyword evidence="6" id="KW-0865">Zymogen</keyword>
<dbReference type="CDD" id="cd00032">
    <property type="entry name" value="CASc"/>
    <property type="match status" value="1"/>
</dbReference>
<dbReference type="PANTHER" id="PTHR10454:SF245">
    <property type="entry name" value="CASPASE-RELATED"/>
    <property type="match status" value="1"/>
</dbReference>
<evidence type="ECO:0000256" key="1">
    <source>
        <dbReference type="ARBA" id="ARBA00010134"/>
    </source>
</evidence>
<gene>
    <name evidence="12 13 14" type="primary">LOC113210200</name>
</gene>
<comment type="similarity">
    <text evidence="1 7">Belongs to the peptidase C14A family.</text>
</comment>
<dbReference type="RefSeq" id="XP_026283856.1">
    <property type="nucleotide sequence ID" value="XM_026428071.2"/>
</dbReference>
<evidence type="ECO:0000313" key="11">
    <source>
        <dbReference type="Proteomes" id="UP000504606"/>
    </source>
</evidence>
<dbReference type="AlphaFoldDB" id="A0A6J1SSN5"/>
<dbReference type="PROSITE" id="PS50207">
    <property type="entry name" value="CASPASE_P10"/>
    <property type="match status" value="1"/>
</dbReference>
<dbReference type="KEGG" id="foc:113210200"/>
<evidence type="ECO:0000313" key="12">
    <source>
        <dbReference type="RefSeq" id="XP_026283855.1"/>
    </source>
</evidence>
<evidence type="ECO:0000313" key="13">
    <source>
        <dbReference type="RefSeq" id="XP_026283856.1"/>
    </source>
</evidence>
<dbReference type="PRINTS" id="PR00376">
    <property type="entry name" value="IL1BCENZYME"/>
</dbReference>
<dbReference type="InterPro" id="IPR001309">
    <property type="entry name" value="Pept_C14_p20"/>
</dbReference>
<evidence type="ECO:0000256" key="8">
    <source>
        <dbReference type="SAM" id="MobiDB-lite"/>
    </source>
</evidence>
<feature type="region of interest" description="Disordered" evidence="8">
    <location>
        <begin position="1"/>
        <end position="32"/>
    </location>
</feature>
<dbReference type="RefSeq" id="XP_026283858.1">
    <property type="nucleotide sequence ID" value="XM_026428073.2"/>
</dbReference>
<keyword evidence="5" id="KW-0788">Thiol protease</keyword>
<dbReference type="GO" id="GO:0045751">
    <property type="term" value="P:negative regulation of Toll signaling pathway"/>
    <property type="evidence" value="ECO:0007669"/>
    <property type="project" value="UniProtKB-ARBA"/>
</dbReference>
<dbReference type="InterPro" id="IPR033139">
    <property type="entry name" value="Caspase_cys_AS"/>
</dbReference>
<dbReference type="OrthoDB" id="6116485at2759"/>
<dbReference type="InterPro" id="IPR015917">
    <property type="entry name" value="Pept_C14A"/>
</dbReference>
<evidence type="ECO:0000256" key="6">
    <source>
        <dbReference type="ARBA" id="ARBA00023145"/>
    </source>
</evidence>
<dbReference type="InterPro" id="IPR029030">
    <property type="entry name" value="Caspase-like_dom_sf"/>
</dbReference>
<organism evidence="11 14">
    <name type="scientific">Frankliniella occidentalis</name>
    <name type="common">Western flower thrips</name>
    <name type="synonym">Euthrips occidentalis</name>
    <dbReference type="NCBI Taxonomy" id="133901"/>
    <lineage>
        <taxon>Eukaryota</taxon>
        <taxon>Metazoa</taxon>
        <taxon>Ecdysozoa</taxon>
        <taxon>Arthropoda</taxon>
        <taxon>Hexapoda</taxon>
        <taxon>Insecta</taxon>
        <taxon>Pterygota</taxon>
        <taxon>Neoptera</taxon>
        <taxon>Paraneoptera</taxon>
        <taxon>Thysanoptera</taxon>
        <taxon>Terebrantia</taxon>
        <taxon>Thripoidea</taxon>
        <taxon>Thripidae</taxon>
        <taxon>Frankliniella</taxon>
    </lineage>
</organism>
<evidence type="ECO:0000256" key="2">
    <source>
        <dbReference type="ARBA" id="ARBA00022670"/>
    </source>
</evidence>
<dbReference type="PROSITE" id="PS01121">
    <property type="entry name" value="CASPASE_HIS"/>
    <property type="match status" value="1"/>
</dbReference>
<proteinExistence type="inferred from homology"/>
<dbReference type="GO" id="GO:0043525">
    <property type="term" value="P:positive regulation of neuron apoptotic process"/>
    <property type="evidence" value="ECO:0007669"/>
    <property type="project" value="TreeGrafter"/>
</dbReference>
<evidence type="ECO:0000259" key="9">
    <source>
        <dbReference type="PROSITE" id="PS50207"/>
    </source>
</evidence>
<dbReference type="GO" id="GO:0016322">
    <property type="term" value="P:neuron remodeling"/>
    <property type="evidence" value="ECO:0007669"/>
    <property type="project" value="UniProtKB-ARBA"/>
</dbReference>
<protein>
    <submittedName>
        <fullName evidence="12 13">Caspase-1-like isoform X1</fullName>
    </submittedName>
</protein>
<name>A0A6J1SSN5_FRAOC</name>
<keyword evidence="11" id="KW-1185">Reference proteome</keyword>
<dbReference type="SUPFAM" id="SSF52129">
    <property type="entry name" value="Caspase-like"/>
    <property type="match status" value="1"/>
</dbReference>
<evidence type="ECO:0000256" key="7">
    <source>
        <dbReference type="RuleBase" id="RU003971"/>
    </source>
</evidence>
<dbReference type="Pfam" id="PF00656">
    <property type="entry name" value="Peptidase_C14"/>
    <property type="match status" value="1"/>
</dbReference>
<dbReference type="Proteomes" id="UP000504606">
    <property type="component" value="Unplaced"/>
</dbReference>
<dbReference type="PANTHER" id="PTHR10454">
    <property type="entry name" value="CASPASE"/>
    <property type="match status" value="1"/>
</dbReference>
<dbReference type="GO" id="GO:0006508">
    <property type="term" value="P:proteolysis"/>
    <property type="evidence" value="ECO:0007669"/>
    <property type="project" value="UniProtKB-KW"/>
</dbReference>
<dbReference type="FunFam" id="3.40.50.1460:FF:000001">
    <property type="entry name" value="Caspase-3 preproprotein"/>
    <property type="match status" value="1"/>
</dbReference>
<dbReference type="GO" id="GO:0005737">
    <property type="term" value="C:cytoplasm"/>
    <property type="evidence" value="ECO:0007669"/>
    <property type="project" value="TreeGrafter"/>
</dbReference>
<dbReference type="InterPro" id="IPR011600">
    <property type="entry name" value="Pept_C14_caspase"/>
</dbReference>
<dbReference type="InterPro" id="IPR002398">
    <property type="entry name" value="Pept_C14"/>
</dbReference>
<dbReference type="PROSITE" id="PS50208">
    <property type="entry name" value="CASPASE_P20"/>
    <property type="match status" value="1"/>
</dbReference>
<accession>A0A6J1SSN5</accession>
<evidence type="ECO:0000256" key="5">
    <source>
        <dbReference type="ARBA" id="ARBA00022807"/>
    </source>
</evidence>
<evidence type="ECO:0000256" key="4">
    <source>
        <dbReference type="ARBA" id="ARBA00022801"/>
    </source>
</evidence>